<comment type="caution">
    <text evidence="3">The sequence shown here is derived from an EMBL/GenBank/DDBJ whole genome shotgun (WGS) entry which is preliminary data.</text>
</comment>
<name>A0ABW9Z3I1_9HYPH</name>
<dbReference type="Proteomes" id="UP000818323">
    <property type="component" value="Unassembled WGS sequence"/>
</dbReference>
<evidence type="ECO:0000259" key="2">
    <source>
        <dbReference type="Pfam" id="PF03779"/>
    </source>
</evidence>
<feature type="transmembrane region" description="Helical" evidence="1">
    <location>
        <begin position="12"/>
        <end position="32"/>
    </location>
</feature>
<dbReference type="EMBL" id="JAAAXJ010000023">
    <property type="protein sequence ID" value="NBJ27005.1"/>
    <property type="molecule type" value="Genomic_DNA"/>
</dbReference>
<keyword evidence="1" id="KW-1133">Transmembrane helix</keyword>
<protein>
    <recommendedName>
        <fullName evidence="2">SPW repeat-containing integral membrane domain-containing protein</fullName>
    </recommendedName>
</protein>
<feature type="transmembrane region" description="Helical" evidence="1">
    <location>
        <begin position="38"/>
        <end position="58"/>
    </location>
</feature>
<feature type="transmembrane region" description="Helical" evidence="1">
    <location>
        <begin position="92"/>
        <end position="113"/>
    </location>
</feature>
<sequence>MIGLKHRSELTATNILNSILAVFLFFSPWLVGFRDVQVATWNAGLCGLAVGLMAALAITELQEWEEWVNAALGLWTAAAPWALGFAGVTTAMWTHVLVGLAVAVLAAVGLWLIHASAIRAS</sequence>
<feature type="transmembrane region" description="Helical" evidence="1">
    <location>
        <begin position="67"/>
        <end position="86"/>
    </location>
</feature>
<keyword evidence="1" id="KW-0812">Transmembrane</keyword>
<gene>
    <name evidence="3" type="ORF">GR303_21985</name>
</gene>
<dbReference type="RefSeq" id="WP_161726168.1">
    <property type="nucleotide sequence ID" value="NZ_JAAAXI010000030.1"/>
</dbReference>
<feature type="domain" description="SPW repeat-containing integral membrane" evidence="2">
    <location>
        <begin position="13"/>
        <end position="107"/>
    </location>
</feature>
<keyword evidence="1" id="KW-0472">Membrane</keyword>
<evidence type="ECO:0000313" key="4">
    <source>
        <dbReference type="Proteomes" id="UP000818323"/>
    </source>
</evidence>
<evidence type="ECO:0000313" key="3">
    <source>
        <dbReference type="EMBL" id="NBJ27005.1"/>
    </source>
</evidence>
<accession>A0ABW9Z3I1</accession>
<evidence type="ECO:0000256" key="1">
    <source>
        <dbReference type="SAM" id="Phobius"/>
    </source>
</evidence>
<reference evidence="3 4" key="1">
    <citation type="submission" date="2020-01" db="EMBL/GenBank/DDBJ databases">
        <title>Microvirga sp. nov., an arsenate reduction bacterium isolated from Tibet hotspring sediments.</title>
        <authorList>
            <person name="Yuan C.-G."/>
        </authorList>
    </citation>
    <scope>NUCLEOTIDE SEQUENCE [LARGE SCALE GENOMIC DNA]</scope>
    <source>
        <strain evidence="3 4">SYSU G3D203</strain>
    </source>
</reference>
<proteinExistence type="predicted"/>
<organism evidence="3 4">
    <name type="scientific">Microvirga arsenatis</name>
    <dbReference type="NCBI Taxonomy" id="2692265"/>
    <lineage>
        <taxon>Bacteria</taxon>
        <taxon>Pseudomonadati</taxon>
        <taxon>Pseudomonadota</taxon>
        <taxon>Alphaproteobacteria</taxon>
        <taxon>Hyphomicrobiales</taxon>
        <taxon>Methylobacteriaceae</taxon>
        <taxon>Microvirga</taxon>
    </lineage>
</organism>
<keyword evidence="4" id="KW-1185">Reference proteome</keyword>
<dbReference type="Pfam" id="PF03779">
    <property type="entry name" value="SPW"/>
    <property type="match status" value="1"/>
</dbReference>
<dbReference type="InterPro" id="IPR005530">
    <property type="entry name" value="SPW"/>
</dbReference>